<dbReference type="CDD" id="cd00780">
    <property type="entry name" value="NTF2"/>
    <property type="match status" value="1"/>
</dbReference>
<dbReference type="PANTHER" id="PTHR10693">
    <property type="entry name" value="RAS GTPASE-ACTIVATING PROTEIN-BINDING PROTEIN"/>
    <property type="match status" value="1"/>
</dbReference>
<dbReference type="SUPFAM" id="SSF54928">
    <property type="entry name" value="RNA-binding domain, RBD"/>
    <property type="match status" value="1"/>
</dbReference>
<dbReference type="CDD" id="cd00590">
    <property type="entry name" value="RRM_SF"/>
    <property type="match status" value="1"/>
</dbReference>
<dbReference type="SMART" id="SM00360">
    <property type="entry name" value="RRM"/>
    <property type="match status" value="1"/>
</dbReference>
<feature type="compositionally biased region" description="Basic and acidic residues" evidence="3">
    <location>
        <begin position="520"/>
        <end position="538"/>
    </location>
</feature>
<protein>
    <submittedName>
        <fullName evidence="6">Uncharacterized protein</fullName>
    </submittedName>
</protein>
<feature type="region of interest" description="Disordered" evidence="3">
    <location>
        <begin position="421"/>
        <end position="542"/>
    </location>
</feature>
<feature type="region of interest" description="Disordered" evidence="3">
    <location>
        <begin position="256"/>
        <end position="278"/>
    </location>
</feature>
<dbReference type="InterPro" id="IPR039539">
    <property type="entry name" value="Ras_GTPase_bind_prot"/>
</dbReference>
<reference evidence="6" key="1">
    <citation type="journal article" date="2018" name="DNA Res.">
        <title>Multiple hybrid de novo genome assembly of finger millet, an orphan allotetraploid crop.</title>
        <authorList>
            <person name="Hatakeyama M."/>
            <person name="Aluri S."/>
            <person name="Balachadran M.T."/>
            <person name="Sivarajan S.R."/>
            <person name="Patrignani A."/>
            <person name="Gruter S."/>
            <person name="Poveda L."/>
            <person name="Shimizu-Inatsugi R."/>
            <person name="Baeten J."/>
            <person name="Francoijs K.J."/>
            <person name="Nataraja K.N."/>
            <person name="Reddy Y.A.N."/>
            <person name="Phadnis S."/>
            <person name="Ravikumar R.L."/>
            <person name="Schlapbach R."/>
            <person name="Sreeman S.M."/>
            <person name="Shimizu K.K."/>
        </authorList>
    </citation>
    <scope>NUCLEOTIDE SEQUENCE</scope>
</reference>
<keyword evidence="1 2" id="KW-0694">RNA-binding</keyword>
<dbReference type="InterPro" id="IPR035979">
    <property type="entry name" value="RBD_domain_sf"/>
</dbReference>
<sequence>MGLLPVDIRLIVGIDHVSGAFVQQYYHILHEKPEQVHKFYQDSSILGRPEPNGTMGSVTTQAGNLSSEQAINETIMSMDFRNCLIEIETADAQLSHKGGVLIVVTGYLTPSEGVCRKFTQSFFLAPQESGGYFVLNDVLRFISERQPVEINQVVTRENESSQIAISASETCSALPEPTAAGMTLNSDHVTVENNVTERQVINPSANGEGHEGGPAVVTVARTTPAVPRQKQPKPVTKDVKVSKPVTKDVEVSKPVTKDVEVPVQSSAKPTQDNETTASDGIVAENNSLRNDHGYSIFVRNLPFHAHIDLVEVEFSKFSAVKPGGVEVVHHQLDGFCFGFVEFESQQSMQAAIKASPILIGDNVVLVEKKKAPTRVTRSGGYPCSDSGGGVRFQAGRGVYRGDNFGGQGGGYANNANYRGGDNFNHRNEGRDNYNRRNDGGENYNCRRNIGENYNHRNDGAENYNRRNDGGQNYNRSNDGGERRGDAGENYNRRNDGSENFNRRGDGVENNNRRGNIGESYSRRNEGGENYNRRGDGGENNRWGNMVARTTIAGMMVARTTVTGMMAEGTITGGMMAEGTITAGMTVVRTSSGGTSKIRTSSLEVVDRGHHQGMGITRTARNSSHLVRSRMATGGLLVSVDPSKHQVLLRGITR</sequence>
<evidence type="ECO:0000256" key="1">
    <source>
        <dbReference type="ARBA" id="ARBA00022884"/>
    </source>
</evidence>
<dbReference type="InterPro" id="IPR032710">
    <property type="entry name" value="NTF2-like_dom_sf"/>
</dbReference>
<dbReference type="InterPro" id="IPR002075">
    <property type="entry name" value="NTF2_dom"/>
</dbReference>
<dbReference type="InterPro" id="IPR012677">
    <property type="entry name" value="Nucleotide-bd_a/b_plait_sf"/>
</dbReference>
<gene>
    <name evidence="6" type="primary">ga31491</name>
    <name evidence="6" type="ORF">PR202_ga31491</name>
</gene>
<feature type="domain" description="NTF2" evidence="5">
    <location>
        <begin position="17"/>
        <end position="141"/>
    </location>
</feature>
<feature type="compositionally biased region" description="Basic and acidic residues" evidence="3">
    <location>
        <begin position="423"/>
        <end position="439"/>
    </location>
</feature>
<dbReference type="EMBL" id="BQKI01000035">
    <property type="protein sequence ID" value="GJN13153.1"/>
    <property type="molecule type" value="Genomic_DNA"/>
</dbReference>
<dbReference type="Gene3D" id="3.30.70.330">
    <property type="match status" value="1"/>
</dbReference>
<dbReference type="GO" id="GO:1990904">
    <property type="term" value="C:ribonucleoprotein complex"/>
    <property type="evidence" value="ECO:0007669"/>
    <property type="project" value="TreeGrafter"/>
</dbReference>
<organism evidence="6 7">
    <name type="scientific">Eleusine coracana subsp. coracana</name>
    <dbReference type="NCBI Taxonomy" id="191504"/>
    <lineage>
        <taxon>Eukaryota</taxon>
        <taxon>Viridiplantae</taxon>
        <taxon>Streptophyta</taxon>
        <taxon>Embryophyta</taxon>
        <taxon>Tracheophyta</taxon>
        <taxon>Spermatophyta</taxon>
        <taxon>Magnoliopsida</taxon>
        <taxon>Liliopsida</taxon>
        <taxon>Poales</taxon>
        <taxon>Poaceae</taxon>
        <taxon>PACMAD clade</taxon>
        <taxon>Chloridoideae</taxon>
        <taxon>Cynodonteae</taxon>
        <taxon>Eleusininae</taxon>
        <taxon>Eleusine</taxon>
    </lineage>
</organism>
<dbReference type="FunFam" id="3.10.450.50:FF:000003">
    <property type="entry name" value="Nuclear transport factor 2 family protein"/>
    <property type="match status" value="1"/>
</dbReference>
<dbReference type="PROSITE" id="PS50177">
    <property type="entry name" value="NTF2_DOMAIN"/>
    <property type="match status" value="1"/>
</dbReference>
<dbReference type="PROSITE" id="PS50102">
    <property type="entry name" value="RRM"/>
    <property type="match status" value="1"/>
</dbReference>
<name>A0AAV5DQC7_ELECO</name>
<evidence type="ECO:0000256" key="2">
    <source>
        <dbReference type="PROSITE-ProRule" id="PRU00176"/>
    </source>
</evidence>
<feature type="domain" description="RRM" evidence="4">
    <location>
        <begin position="294"/>
        <end position="378"/>
    </location>
</feature>
<reference evidence="6" key="2">
    <citation type="submission" date="2021-12" db="EMBL/GenBank/DDBJ databases">
        <title>Resequencing data analysis of finger millet.</title>
        <authorList>
            <person name="Hatakeyama M."/>
            <person name="Aluri S."/>
            <person name="Balachadran M.T."/>
            <person name="Sivarajan S.R."/>
            <person name="Poveda L."/>
            <person name="Shimizu-Inatsugi R."/>
            <person name="Schlapbach R."/>
            <person name="Sreeman S.M."/>
            <person name="Shimizu K.K."/>
        </authorList>
    </citation>
    <scope>NUCLEOTIDE SEQUENCE</scope>
</reference>
<feature type="compositionally biased region" description="Basic and acidic residues" evidence="3">
    <location>
        <begin position="478"/>
        <end position="506"/>
    </location>
</feature>
<evidence type="ECO:0000259" key="5">
    <source>
        <dbReference type="PROSITE" id="PS50177"/>
    </source>
</evidence>
<evidence type="ECO:0000313" key="7">
    <source>
        <dbReference type="Proteomes" id="UP001054889"/>
    </source>
</evidence>
<proteinExistence type="predicted"/>
<dbReference type="Gene3D" id="3.10.450.50">
    <property type="match status" value="1"/>
</dbReference>
<evidence type="ECO:0000313" key="6">
    <source>
        <dbReference type="EMBL" id="GJN13153.1"/>
    </source>
</evidence>
<feature type="compositionally biased region" description="Polar residues" evidence="3">
    <location>
        <begin position="263"/>
        <end position="278"/>
    </location>
</feature>
<feature type="region of interest" description="Disordered" evidence="3">
    <location>
        <begin position="223"/>
        <end position="242"/>
    </location>
</feature>
<dbReference type="PANTHER" id="PTHR10693:SF75">
    <property type="entry name" value="NUCLEAR TRANSPORT FACTOR 2"/>
    <property type="match status" value="1"/>
</dbReference>
<dbReference type="Proteomes" id="UP001054889">
    <property type="component" value="Unassembled WGS sequence"/>
</dbReference>
<evidence type="ECO:0000256" key="3">
    <source>
        <dbReference type="SAM" id="MobiDB-lite"/>
    </source>
</evidence>
<feature type="compositionally biased region" description="Basic and acidic residues" evidence="3">
    <location>
        <begin position="453"/>
        <end position="468"/>
    </location>
</feature>
<dbReference type="Pfam" id="PF02136">
    <property type="entry name" value="NTF2"/>
    <property type="match status" value="1"/>
</dbReference>
<dbReference type="Pfam" id="PF00076">
    <property type="entry name" value="RRM_1"/>
    <property type="match status" value="1"/>
</dbReference>
<evidence type="ECO:0000259" key="4">
    <source>
        <dbReference type="PROSITE" id="PS50102"/>
    </source>
</evidence>
<accession>A0AAV5DQC7</accession>
<dbReference type="InterPro" id="IPR018222">
    <property type="entry name" value="Nuclear_transport_factor_2_euk"/>
</dbReference>
<dbReference type="GO" id="GO:0003729">
    <property type="term" value="F:mRNA binding"/>
    <property type="evidence" value="ECO:0007669"/>
    <property type="project" value="TreeGrafter"/>
</dbReference>
<comment type="caution">
    <text evidence="6">The sequence shown here is derived from an EMBL/GenBank/DDBJ whole genome shotgun (WGS) entry which is preliminary data.</text>
</comment>
<dbReference type="SUPFAM" id="SSF54427">
    <property type="entry name" value="NTF2-like"/>
    <property type="match status" value="1"/>
</dbReference>
<keyword evidence="7" id="KW-1185">Reference proteome</keyword>
<dbReference type="InterPro" id="IPR000504">
    <property type="entry name" value="RRM_dom"/>
</dbReference>
<dbReference type="AlphaFoldDB" id="A0AAV5DQC7"/>
<dbReference type="GO" id="GO:0005829">
    <property type="term" value="C:cytosol"/>
    <property type="evidence" value="ECO:0007669"/>
    <property type="project" value="TreeGrafter"/>
</dbReference>